<proteinExistence type="predicted"/>
<dbReference type="Proteomes" id="UP001470230">
    <property type="component" value="Unassembled WGS sequence"/>
</dbReference>
<evidence type="ECO:0000313" key="2">
    <source>
        <dbReference type="Proteomes" id="UP001470230"/>
    </source>
</evidence>
<reference evidence="1 2" key="1">
    <citation type="submission" date="2024-04" db="EMBL/GenBank/DDBJ databases">
        <title>Tritrichomonas musculus Genome.</title>
        <authorList>
            <person name="Alves-Ferreira E."/>
            <person name="Grigg M."/>
            <person name="Lorenzi H."/>
            <person name="Galac M."/>
        </authorList>
    </citation>
    <scope>NUCLEOTIDE SEQUENCE [LARGE SCALE GENOMIC DNA]</scope>
    <source>
        <strain evidence="1 2">EAF2021</strain>
    </source>
</reference>
<organism evidence="1 2">
    <name type="scientific">Tritrichomonas musculus</name>
    <dbReference type="NCBI Taxonomy" id="1915356"/>
    <lineage>
        <taxon>Eukaryota</taxon>
        <taxon>Metamonada</taxon>
        <taxon>Parabasalia</taxon>
        <taxon>Tritrichomonadida</taxon>
        <taxon>Tritrichomonadidae</taxon>
        <taxon>Tritrichomonas</taxon>
    </lineage>
</organism>
<evidence type="ECO:0000313" key="1">
    <source>
        <dbReference type="EMBL" id="KAK8899601.1"/>
    </source>
</evidence>
<keyword evidence="2" id="KW-1185">Reference proteome</keyword>
<dbReference type="EMBL" id="JAPFFF010000001">
    <property type="protein sequence ID" value="KAK8899601.1"/>
    <property type="molecule type" value="Genomic_DNA"/>
</dbReference>
<accession>A0ABR2L9E1</accession>
<evidence type="ECO:0008006" key="3">
    <source>
        <dbReference type="Google" id="ProtNLM"/>
    </source>
</evidence>
<gene>
    <name evidence="1" type="ORF">M9Y10_001917</name>
</gene>
<sequence length="192" mass="22476">MNENQVILIFKKNSKSKNQRFYLYSADEESLIFVAEKQPDHEWIISQDSVNLNKTNDYFVGILMKAKQNQSKNISPSLSNTYIGIINNQEIVRVRKIDNYLQNYNISFLNDQNNFGNDKNKVDSNFIECLTQLNQESYFTQSFSFKYDDKICLSLEFGEKNEYVIKYSEPINCFKAFCSAISIILISMKQNK</sequence>
<comment type="caution">
    <text evidence="1">The sequence shown here is derived from an EMBL/GenBank/DDBJ whole genome shotgun (WGS) entry which is preliminary data.</text>
</comment>
<protein>
    <recommendedName>
        <fullName evidence="3">Tubby C-terminal domain-containing protein</fullName>
    </recommendedName>
</protein>
<name>A0ABR2L9E1_9EUKA</name>